<evidence type="ECO:0000256" key="3">
    <source>
        <dbReference type="ARBA" id="ARBA00022833"/>
    </source>
</evidence>
<evidence type="ECO:0000256" key="1">
    <source>
        <dbReference type="ARBA" id="ARBA00022723"/>
    </source>
</evidence>
<keyword evidence="3" id="KW-0862">Zinc</keyword>
<organism evidence="7 8">
    <name type="scientific">Lacisediminihabitans profunda</name>
    <dbReference type="NCBI Taxonomy" id="2594790"/>
    <lineage>
        <taxon>Bacteria</taxon>
        <taxon>Bacillati</taxon>
        <taxon>Actinomycetota</taxon>
        <taxon>Actinomycetes</taxon>
        <taxon>Micrococcales</taxon>
        <taxon>Microbacteriaceae</taxon>
        <taxon>Lacisediminihabitans</taxon>
    </lineage>
</organism>
<evidence type="ECO:0000313" key="8">
    <source>
        <dbReference type="Proteomes" id="UP000321379"/>
    </source>
</evidence>
<dbReference type="PANTHER" id="PTHR33823">
    <property type="entry name" value="RNA POLYMERASE-BINDING TRANSCRIPTION FACTOR DKSA-RELATED"/>
    <property type="match status" value="1"/>
</dbReference>
<dbReference type="GO" id="GO:0008270">
    <property type="term" value="F:zinc ion binding"/>
    <property type="evidence" value="ECO:0007669"/>
    <property type="project" value="UniProtKB-KW"/>
</dbReference>
<sequence>MWAELEDLRRQLDSAAGELAAVRVARGDSSADDEHDPDGSTLSSDWSRISGLAAALGERRAGVERALERIDSGTYGACARCGRPIGRARLGARPAADLCIECAREMSR</sequence>
<comment type="caution">
    <text evidence="7">The sequence shown here is derived from an EMBL/GenBank/DDBJ whole genome shotgun (WGS) entry which is preliminary data.</text>
</comment>
<proteinExistence type="predicted"/>
<gene>
    <name evidence="7" type="ORF">FVP33_02590</name>
</gene>
<feature type="region of interest" description="Disordered" evidence="5">
    <location>
        <begin position="25"/>
        <end position="44"/>
    </location>
</feature>
<evidence type="ECO:0000259" key="6">
    <source>
        <dbReference type="Pfam" id="PF01258"/>
    </source>
</evidence>
<evidence type="ECO:0000256" key="5">
    <source>
        <dbReference type="SAM" id="MobiDB-lite"/>
    </source>
</evidence>
<feature type="zinc finger region" description="dksA C4-type" evidence="4">
    <location>
        <begin position="78"/>
        <end position="102"/>
    </location>
</feature>
<accession>A0A5C8UV38</accession>
<dbReference type="InterPro" id="IPR000962">
    <property type="entry name" value="Znf_DskA_TraR"/>
</dbReference>
<dbReference type="EMBL" id="VRMG01000004">
    <property type="protein sequence ID" value="TXN32181.1"/>
    <property type="molecule type" value="Genomic_DNA"/>
</dbReference>
<evidence type="ECO:0000256" key="2">
    <source>
        <dbReference type="ARBA" id="ARBA00022771"/>
    </source>
</evidence>
<dbReference type="AlphaFoldDB" id="A0A5C8UV38"/>
<feature type="domain" description="Zinc finger DksA/TraR C4-type" evidence="6">
    <location>
        <begin position="73"/>
        <end position="105"/>
    </location>
</feature>
<evidence type="ECO:0000313" key="7">
    <source>
        <dbReference type="EMBL" id="TXN32181.1"/>
    </source>
</evidence>
<dbReference type="Proteomes" id="UP000321379">
    <property type="component" value="Unassembled WGS sequence"/>
</dbReference>
<keyword evidence="2" id="KW-0863">Zinc-finger</keyword>
<keyword evidence="1" id="KW-0479">Metal-binding</keyword>
<dbReference type="PROSITE" id="PS51128">
    <property type="entry name" value="ZF_DKSA_2"/>
    <property type="match status" value="1"/>
</dbReference>
<evidence type="ECO:0000256" key="4">
    <source>
        <dbReference type="PROSITE-ProRule" id="PRU00510"/>
    </source>
</evidence>
<name>A0A5C8UV38_9MICO</name>
<protein>
    <submittedName>
        <fullName evidence="7">Molecular chaperone DnaK</fullName>
    </submittedName>
</protein>
<reference evidence="7 8" key="1">
    <citation type="submission" date="2019-08" db="EMBL/GenBank/DDBJ databases">
        <title>Bacterial whole genome sequence for Glaciihabitans sp. CHu50b-6-2.</title>
        <authorList>
            <person name="Jin L."/>
        </authorList>
    </citation>
    <scope>NUCLEOTIDE SEQUENCE [LARGE SCALE GENOMIC DNA]</scope>
    <source>
        <strain evidence="7 8">CHu50b-6-2</strain>
    </source>
</reference>
<keyword evidence="8" id="KW-1185">Reference proteome</keyword>
<dbReference type="Gene3D" id="1.20.120.910">
    <property type="entry name" value="DksA, coiled-coil domain"/>
    <property type="match status" value="1"/>
</dbReference>
<dbReference type="PANTHER" id="PTHR33823:SF2">
    <property type="entry name" value="RNA POLYMERASE-BINDING TRANSCRIPTION FACTOR DKSA"/>
    <property type="match status" value="1"/>
</dbReference>
<dbReference type="SUPFAM" id="SSF57716">
    <property type="entry name" value="Glucocorticoid receptor-like (DNA-binding domain)"/>
    <property type="match status" value="1"/>
</dbReference>
<dbReference type="Pfam" id="PF01258">
    <property type="entry name" value="zf-dskA_traR"/>
    <property type="match status" value="1"/>
</dbReference>